<name>A0ABW6NI32_9NOCA</name>
<dbReference type="Pfam" id="PF07366">
    <property type="entry name" value="SnoaL"/>
    <property type="match status" value="1"/>
</dbReference>
<evidence type="ECO:0000313" key="1">
    <source>
        <dbReference type="EMBL" id="MFF0454828.1"/>
    </source>
</evidence>
<organism evidence="1 2">
    <name type="scientific">Nocardia africana</name>
    <dbReference type="NCBI Taxonomy" id="134964"/>
    <lineage>
        <taxon>Bacteria</taxon>
        <taxon>Bacillati</taxon>
        <taxon>Actinomycetota</taxon>
        <taxon>Actinomycetes</taxon>
        <taxon>Mycobacteriales</taxon>
        <taxon>Nocardiaceae</taxon>
        <taxon>Nocardia</taxon>
    </lineage>
</organism>
<dbReference type="SUPFAM" id="SSF54427">
    <property type="entry name" value="NTF2-like"/>
    <property type="match status" value="1"/>
</dbReference>
<dbReference type="InterPro" id="IPR032710">
    <property type="entry name" value="NTF2-like_dom_sf"/>
</dbReference>
<dbReference type="PANTHER" id="PTHR38436:SF1">
    <property type="entry name" value="ESTER CYCLASE"/>
    <property type="match status" value="1"/>
</dbReference>
<dbReference type="EMBL" id="JBIALX010000005">
    <property type="protein sequence ID" value="MFF0454828.1"/>
    <property type="molecule type" value="Genomic_DNA"/>
</dbReference>
<dbReference type="Gene3D" id="3.10.450.50">
    <property type="match status" value="1"/>
</dbReference>
<accession>A0ABW6NI32</accession>
<comment type="caution">
    <text evidence="1">The sequence shown here is derived from an EMBL/GenBank/DDBJ whole genome shotgun (WGS) entry which is preliminary data.</text>
</comment>
<gene>
    <name evidence="1" type="ORF">ACFYTH_15810</name>
</gene>
<keyword evidence="2" id="KW-1185">Reference proteome</keyword>
<evidence type="ECO:0000313" key="2">
    <source>
        <dbReference type="Proteomes" id="UP001601521"/>
    </source>
</evidence>
<sequence>MSELLGGFIEAHYQGLNTGDVELAASPFADDVACEFPSGPLSGIGELRGMIQTFITAFPDLKIEVRNIWHDGDGAVAEVNFSGTHTGPLATPQGEVPPTGRAVRFPLIDTFAVRGGKVVEHRGYWDNAAFLTQLGLLPAAVA</sequence>
<dbReference type="Proteomes" id="UP001601521">
    <property type="component" value="Unassembled WGS sequence"/>
</dbReference>
<reference evidence="1 2" key="1">
    <citation type="submission" date="2024-10" db="EMBL/GenBank/DDBJ databases">
        <title>The Natural Products Discovery Center: Release of the First 8490 Sequenced Strains for Exploring Actinobacteria Biosynthetic Diversity.</title>
        <authorList>
            <person name="Kalkreuter E."/>
            <person name="Kautsar S.A."/>
            <person name="Yang D."/>
            <person name="Bader C.D."/>
            <person name="Teijaro C.N."/>
            <person name="Fluegel L."/>
            <person name="Davis C.M."/>
            <person name="Simpson J.R."/>
            <person name="Lauterbach L."/>
            <person name="Steele A.D."/>
            <person name="Gui C."/>
            <person name="Meng S."/>
            <person name="Li G."/>
            <person name="Viehrig K."/>
            <person name="Ye F."/>
            <person name="Su P."/>
            <person name="Kiefer A.F."/>
            <person name="Nichols A."/>
            <person name="Cepeda A.J."/>
            <person name="Yan W."/>
            <person name="Fan B."/>
            <person name="Jiang Y."/>
            <person name="Adhikari A."/>
            <person name="Zheng C.-J."/>
            <person name="Schuster L."/>
            <person name="Cowan T.M."/>
            <person name="Smanski M.J."/>
            <person name="Chevrette M.G."/>
            <person name="De Carvalho L.P.S."/>
            <person name="Shen B."/>
        </authorList>
    </citation>
    <scope>NUCLEOTIDE SEQUENCE [LARGE SCALE GENOMIC DNA]</scope>
    <source>
        <strain evidence="1 2">NPDC004550</strain>
    </source>
</reference>
<proteinExistence type="predicted"/>
<dbReference type="InterPro" id="IPR009959">
    <property type="entry name" value="Cyclase_SnoaL-like"/>
</dbReference>
<dbReference type="PANTHER" id="PTHR38436">
    <property type="entry name" value="POLYKETIDE CYCLASE SNOAL-LIKE DOMAIN"/>
    <property type="match status" value="1"/>
</dbReference>
<protein>
    <submittedName>
        <fullName evidence="1">Ester cyclase</fullName>
    </submittedName>
</protein>
<dbReference type="RefSeq" id="WP_195050167.1">
    <property type="nucleotide sequence ID" value="NZ_JBIALX010000005.1"/>
</dbReference>